<sequence length="621" mass="68639">MTSDVKQDEGKAVYGFGAAGDPVAAAAANRRDRPQIHLEKTLEAEYTRIIQAGGSVVTMFADAVRRRADKPFLLFGDEVHSYGDVDAMSNRVANFFYGRGVRKGDTVAMLIYSEPAFVWTFLGLAKLGVKMALLNTNLRGESLLHCFRVAGAKTLIVGAGQPLLDATLEIMPELQKECASIWLQGSAQPPAGISAFDELVQQELDQPLPVKVTITSTDTLCYIYTSGTTGLPKAAIFVHTKFVVLSNMVLHYKGILSDDILYVTLPLYHVIGLALGLGTAISKGAAVALRSKFSLRHFWDDCRRYNATVILHIGELLRYLCNAPERPDDKDHKVRLVSGSGLRPDVWKRFQERFGIPQILESYGMSEGNVGFVNIHNKVGAVGVASPLYRKHRPFALIECDIDTGEPVRGADGKCTEVQIGQPGLVLGPVDSSVPYVGYLGKRELTEKKILRNVFQEGDAYFNTGDLMMIDSEYFIYFVDRLGDTFRWKGENVATTEVAQILSKMEGVQEVNVYGVKVPGRDGRAGMASIVPNPGQKPDFPRWYRHITAKLPPYARPLFIRLAEEIPVTATFRHQKAGLVKEGFDPRRVKDPLFVVDNAKKSYVPLDEAAYRKIVIGQAHL</sequence>
<keyword evidence="10" id="KW-1133">Transmembrane helix</keyword>
<protein>
    <recommendedName>
        <fullName evidence="21">Very long-chain fatty acid transport protein</fullName>
        <ecNumber evidence="15">6.2.1.3</ecNumber>
    </recommendedName>
    <alternativeName>
        <fullName evidence="17">Long-chain-fatty-acid--CoA ligase</fullName>
    </alternativeName>
    <alternativeName>
        <fullName evidence="22">Very-long-chain acyl-CoA synthetase</fullName>
    </alternativeName>
</protein>
<evidence type="ECO:0000259" key="23">
    <source>
        <dbReference type="Pfam" id="PF00501"/>
    </source>
</evidence>
<evidence type="ECO:0000256" key="22">
    <source>
        <dbReference type="ARBA" id="ARBA00078285"/>
    </source>
</evidence>
<keyword evidence="12" id="KW-0443">Lipid metabolism</keyword>
<evidence type="ECO:0000256" key="11">
    <source>
        <dbReference type="ARBA" id="ARBA00023055"/>
    </source>
</evidence>
<evidence type="ECO:0000256" key="7">
    <source>
        <dbReference type="ARBA" id="ARBA00022741"/>
    </source>
</evidence>
<evidence type="ECO:0000256" key="12">
    <source>
        <dbReference type="ARBA" id="ARBA00023098"/>
    </source>
</evidence>
<evidence type="ECO:0000256" key="4">
    <source>
        <dbReference type="ARBA" id="ARBA00022475"/>
    </source>
</evidence>
<dbReference type="GO" id="GO:0044539">
    <property type="term" value="P:long-chain fatty acid import into cell"/>
    <property type="evidence" value="ECO:0007669"/>
    <property type="project" value="TreeGrafter"/>
</dbReference>
<evidence type="ECO:0000256" key="19">
    <source>
        <dbReference type="ARBA" id="ARBA00048666"/>
    </source>
</evidence>
<dbReference type="GO" id="GO:0005324">
    <property type="term" value="F:long-chain fatty acid transmembrane transporter activity"/>
    <property type="evidence" value="ECO:0007669"/>
    <property type="project" value="TreeGrafter"/>
</dbReference>
<dbReference type="GO" id="GO:0004467">
    <property type="term" value="F:long-chain fatty acid-CoA ligase activity"/>
    <property type="evidence" value="ECO:0007669"/>
    <property type="project" value="UniProtKB-EC"/>
</dbReference>
<evidence type="ECO:0000256" key="6">
    <source>
        <dbReference type="ARBA" id="ARBA00022692"/>
    </source>
</evidence>
<dbReference type="SUPFAM" id="SSF56801">
    <property type="entry name" value="Acetyl-CoA synthetase-like"/>
    <property type="match status" value="1"/>
</dbReference>
<keyword evidence="14" id="KW-0576">Peroxisome</keyword>
<dbReference type="AlphaFoldDB" id="A0A8K0A0N6"/>
<dbReference type="PANTHER" id="PTHR43107:SF22">
    <property type="entry name" value="VERY LONG-CHAIN ACYL-COA SYNTHETASE"/>
    <property type="match status" value="1"/>
</dbReference>
<dbReference type="EMBL" id="OV696691">
    <property type="protein sequence ID" value="CAH1266782.1"/>
    <property type="molecule type" value="Genomic_DNA"/>
</dbReference>
<evidence type="ECO:0000256" key="17">
    <source>
        <dbReference type="ARBA" id="ARBA00041297"/>
    </source>
</evidence>
<organism evidence="25 26">
    <name type="scientific">Branchiostoma lanceolatum</name>
    <name type="common">Common lancelet</name>
    <name type="synonym">Amphioxus lanceolatum</name>
    <dbReference type="NCBI Taxonomy" id="7740"/>
    <lineage>
        <taxon>Eukaryota</taxon>
        <taxon>Metazoa</taxon>
        <taxon>Chordata</taxon>
        <taxon>Cephalochordata</taxon>
        <taxon>Leptocardii</taxon>
        <taxon>Amphioxiformes</taxon>
        <taxon>Branchiostomatidae</taxon>
        <taxon>Branchiostoma</taxon>
    </lineage>
</organism>
<keyword evidence="11" id="KW-0445">Lipid transport</keyword>
<dbReference type="OrthoDB" id="288590at2759"/>
<dbReference type="FunFam" id="3.30.300.30:FF:000002">
    <property type="entry name" value="Long-chain fatty acid transport protein 1"/>
    <property type="match status" value="1"/>
</dbReference>
<dbReference type="Pfam" id="PF13193">
    <property type="entry name" value="AMP-binding_C"/>
    <property type="match status" value="1"/>
</dbReference>
<dbReference type="InterPro" id="IPR020845">
    <property type="entry name" value="AMP-binding_CS"/>
</dbReference>
<dbReference type="GO" id="GO:0005524">
    <property type="term" value="F:ATP binding"/>
    <property type="evidence" value="ECO:0007669"/>
    <property type="project" value="UniProtKB-KW"/>
</dbReference>
<accession>A0A8K0A0N6</accession>
<proteinExistence type="inferred from homology"/>
<dbReference type="InterPro" id="IPR000873">
    <property type="entry name" value="AMP-dep_synth/lig_dom"/>
</dbReference>
<evidence type="ECO:0000256" key="15">
    <source>
        <dbReference type="ARBA" id="ARBA00026121"/>
    </source>
</evidence>
<evidence type="ECO:0000256" key="1">
    <source>
        <dbReference type="ARBA" id="ARBA00004651"/>
    </source>
</evidence>
<dbReference type="PANTHER" id="PTHR43107">
    <property type="entry name" value="LONG-CHAIN FATTY ACID TRANSPORT PROTEIN"/>
    <property type="match status" value="1"/>
</dbReference>
<keyword evidence="3" id="KW-0813">Transport</keyword>
<dbReference type="Pfam" id="PF00501">
    <property type="entry name" value="AMP-binding"/>
    <property type="match status" value="1"/>
</dbReference>
<keyword evidence="4" id="KW-1003">Cell membrane</keyword>
<dbReference type="PROSITE" id="PS00455">
    <property type="entry name" value="AMP_BINDING"/>
    <property type="match status" value="1"/>
</dbReference>
<keyword evidence="26" id="KW-1185">Reference proteome</keyword>
<comment type="similarity">
    <text evidence="2">Belongs to the ATP-dependent AMP-binding enzyme family.</text>
</comment>
<evidence type="ECO:0000256" key="18">
    <source>
        <dbReference type="ARBA" id="ARBA00046271"/>
    </source>
</evidence>
<keyword evidence="5" id="KW-0436">Ligase</keyword>
<evidence type="ECO:0000256" key="2">
    <source>
        <dbReference type="ARBA" id="ARBA00006432"/>
    </source>
</evidence>
<evidence type="ECO:0000256" key="3">
    <source>
        <dbReference type="ARBA" id="ARBA00022448"/>
    </source>
</evidence>
<reference evidence="25" key="1">
    <citation type="submission" date="2022-01" db="EMBL/GenBank/DDBJ databases">
        <authorList>
            <person name="Braso-Vives M."/>
        </authorList>
    </citation>
    <scope>NUCLEOTIDE SEQUENCE</scope>
</reference>
<evidence type="ECO:0000256" key="20">
    <source>
        <dbReference type="ARBA" id="ARBA00060276"/>
    </source>
</evidence>
<feature type="domain" description="AMP-binding enzyme C-terminal" evidence="24">
    <location>
        <begin position="497"/>
        <end position="572"/>
    </location>
</feature>
<evidence type="ECO:0000256" key="14">
    <source>
        <dbReference type="ARBA" id="ARBA00023140"/>
    </source>
</evidence>
<dbReference type="NCBIfam" id="NF006134">
    <property type="entry name" value="PRK08279.1"/>
    <property type="match status" value="1"/>
</dbReference>
<evidence type="ECO:0000256" key="9">
    <source>
        <dbReference type="ARBA" id="ARBA00022840"/>
    </source>
</evidence>
<keyword evidence="13" id="KW-0472">Membrane</keyword>
<dbReference type="Gene3D" id="3.40.50.12780">
    <property type="entry name" value="N-terminal domain of ligase-like"/>
    <property type="match status" value="1"/>
</dbReference>
<evidence type="ECO:0000256" key="16">
    <source>
        <dbReference type="ARBA" id="ARBA00036527"/>
    </source>
</evidence>
<dbReference type="GO" id="GO:0005789">
    <property type="term" value="C:endoplasmic reticulum membrane"/>
    <property type="evidence" value="ECO:0007669"/>
    <property type="project" value="TreeGrafter"/>
</dbReference>
<dbReference type="InterPro" id="IPR045851">
    <property type="entry name" value="AMP-bd_C_sf"/>
</dbReference>
<dbReference type="EC" id="6.2.1.3" evidence="15"/>
<comment type="catalytic activity">
    <reaction evidence="16">
        <text>a very long-chain fatty acid + ATP + CoA = a very long-chain fatty acyl-CoA + AMP + diphosphate</text>
        <dbReference type="Rhea" id="RHEA:54536"/>
        <dbReference type="ChEBI" id="CHEBI:30616"/>
        <dbReference type="ChEBI" id="CHEBI:33019"/>
        <dbReference type="ChEBI" id="CHEBI:57287"/>
        <dbReference type="ChEBI" id="CHEBI:58950"/>
        <dbReference type="ChEBI" id="CHEBI:138261"/>
        <dbReference type="ChEBI" id="CHEBI:456215"/>
    </reaction>
    <physiologicalReaction direction="left-to-right" evidence="16">
        <dbReference type="Rhea" id="RHEA:54537"/>
    </physiologicalReaction>
</comment>
<dbReference type="InterPro" id="IPR025110">
    <property type="entry name" value="AMP-bd_C"/>
</dbReference>
<keyword evidence="8" id="KW-0276">Fatty acid metabolism</keyword>
<dbReference type="Proteomes" id="UP000838412">
    <property type="component" value="Chromosome 6"/>
</dbReference>
<evidence type="ECO:0000313" key="26">
    <source>
        <dbReference type="Proteomes" id="UP000838412"/>
    </source>
</evidence>
<evidence type="ECO:0000256" key="10">
    <source>
        <dbReference type="ARBA" id="ARBA00022989"/>
    </source>
</evidence>
<feature type="domain" description="AMP-dependent synthetase/ligase" evidence="23">
    <location>
        <begin position="60"/>
        <end position="426"/>
    </location>
</feature>
<evidence type="ECO:0000256" key="5">
    <source>
        <dbReference type="ARBA" id="ARBA00022598"/>
    </source>
</evidence>
<evidence type="ECO:0000313" key="25">
    <source>
        <dbReference type="EMBL" id="CAH1266782.1"/>
    </source>
</evidence>
<comment type="subcellular location">
    <subcellularLocation>
        <location evidence="1">Cell membrane</location>
        <topology evidence="1">Multi-pass membrane protein</topology>
    </subcellularLocation>
    <subcellularLocation>
        <location evidence="18">Peroxisome membrane</location>
    </subcellularLocation>
</comment>
<keyword evidence="6" id="KW-0812">Transmembrane</keyword>
<dbReference type="Gene3D" id="3.30.300.30">
    <property type="match status" value="1"/>
</dbReference>
<gene>
    <name evidence="25" type="primary">SLC27A2</name>
    <name evidence="25" type="ORF">BLAG_LOCUS20326</name>
</gene>
<evidence type="ECO:0000256" key="8">
    <source>
        <dbReference type="ARBA" id="ARBA00022832"/>
    </source>
</evidence>
<keyword evidence="9" id="KW-0067">ATP-binding</keyword>
<dbReference type="GO" id="GO:0005886">
    <property type="term" value="C:plasma membrane"/>
    <property type="evidence" value="ECO:0007669"/>
    <property type="project" value="UniProtKB-SubCell"/>
</dbReference>
<evidence type="ECO:0000256" key="13">
    <source>
        <dbReference type="ARBA" id="ARBA00023136"/>
    </source>
</evidence>
<dbReference type="FunFam" id="3.40.50.12780:FF:000019">
    <property type="entry name" value="Long-chain fatty acid transporter"/>
    <property type="match status" value="1"/>
</dbReference>
<keyword evidence="7" id="KW-0547">Nucleotide-binding</keyword>
<name>A0A8K0A0N6_BRALA</name>
<evidence type="ECO:0000259" key="24">
    <source>
        <dbReference type="Pfam" id="PF13193"/>
    </source>
</evidence>
<evidence type="ECO:0000256" key="21">
    <source>
        <dbReference type="ARBA" id="ARBA00068795"/>
    </source>
</evidence>
<dbReference type="GO" id="GO:0005778">
    <property type="term" value="C:peroxisomal membrane"/>
    <property type="evidence" value="ECO:0007669"/>
    <property type="project" value="UniProtKB-SubCell"/>
</dbReference>
<comment type="catalytic activity">
    <reaction evidence="19">
        <text>tetracosanoate + ATP + CoA = tetracosanoyl-CoA + AMP + diphosphate</text>
        <dbReference type="Rhea" id="RHEA:33639"/>
        <dbReference type="ChEBI" id="CHEBI:30616"/>
        <dbReference type="ChEBI" id="CHEBI:31014"/>
        <dbReference type="ChEBI" id="CHEBI:33019"/>
        <dbReference type="ChEBI" id="CHEBI:57287"/>
        <dbReference type="ChEBI" id="CHEBI:65052"/>
        <dbReference type="ChEBI" id="CHEBI:456215"/>
    </reaction>
    <physiologicalReaction direction="left-to-right" evidence="19">
        <dbReference type="Rhea" id="RHEA:33640"/>
    </physiologicalReaction>
</comment>
<comment type="function">
    <text evidence="20">Acyl-CoA synthetase required for both the import of long chain fatty acids (LCFAs) (C14-C18) and the activation very long chain fatty acids (VLCFAs) (C20-C26) by esterification of the fatty acids into metabolically active CoA-thioesters for subsequent degradation or incorporation into phospholipids. The transport and fatty acyl-CoA synthetase activities are genetically separable and are thus independent activities. Esterifies VLCFAs in the peroxisome matrix. The VLCFAs are actively transported into peroxisomes by a PXA1-PXA2 heterodimeric transporter in the peroxisomal membrane.</text>
</comment>
<dbReference type="InterPro" id="IPR042099">
    <property type="entry name" value="ANL_N_sf"/>
</dbReference>